<accession>A0ABW6AMJ3</accession>
<keyword evidence="3" id="KW-1185">Reference proteome</keyword>
<dbReference type="EMBL" id="JBHUOM010000012">
    <property type="protein sequence ID" value="MFD2935318.1"/>
    <property type="molecule type" value="Genomic_DNA"/>
</dbReference>
<comment type="caution">
    <text evidence="2">The sequence shown here is derived from an EMBL/GenBank/DDBJ whole genome shotgun (WGS) entry which is preliminary data.</text>
</comment>
<dbReference type="Gene3D" id="3.40.50.1820">
    <property type="entry name" value="alpha/beta hydrolase"/>
    <property type="match status" value="1"/>
</dbReference>
<dbReference type="GO" id="GO:0016787">
    <property type="term" value="F:hydrolase activity"/>
    <property type="evidence" value="ECO:0007669"/>
    <property type="project" value="UniProtKB-KW"/>
</dbReference>
<dbReference type="SUPFAM" id="SSF53474">
    <property type="entry name" value="alpha/beta-Hydrolases"/>
    <property type="match status" value="1"/>
</dbReference>
<dbReference type="Proteomes" id="UP001597512">
    <property type="component" value="Unassembled WGS sequence"/>
</dbReference>
<dbReference type="Pfam" id="PF00561">
    <property type="entry name" value="Abhydrolase_1"/>
    <property type="match status" value="1"/>
</dbReference>
<evidence type="ECO:0000313" key="3">
    <source>
        <dbReference type="Proteomes" id="UP001597512"/>
    </source>
</evidence>
<organism evidence="2 3">
    <name type="scientific">Spirosoma flavum</name>
    <dbReference type="NCBI Taxonomy" id="2048557"/>
    <lineage>
        <taxon>Bacteria</taxon>
        <taxon>Pseudomonadati</taxon>
        <taxon>Bacteroidota</taxon>
        <taxon>Cytophagia</taxon>
        <taxon>Cytophagales</taxon>
        <taxon>Cytophagaceae</taxon>
        <taxon>Spirosoma</taxon>
    </lineage>
</organism>
<dbReference type="InterPro" id="IPR000073">
    <property type="entry name" value="AB_hydrolase_1"/>
</dbReference>
<reference evidence="3" key="1">
    <citation type="journal article" date="2019" name="Int. J. Syst. Evol. Microbiol.">
        <title>The Global Catalogue of Microorganisms (GCM) 10K type strain sequencing project: providing services to taxonomists for standard genome sequencing and annotation.</title>
        <authorList>
            <consortium name="The Broad Institute Genomics Platform"/>
            <consortium name="The Broad Institute Genome Sequencing Center for Infectious Disease"/>
            <person name="Wu L."/>
            <person name="Ma J."/>
        </authorList>
    </citation>
    <scope>NUCLEOTIDE SEQUENCE [LARGE SCALE GENOMIC DNA]</scope>
    <source>
        <strain evidence="3">KCTC 52490</strain>
    </source>
</reference>
<evidence type="ECO:0000313" key="2">
    <source>
        <dbReference type="EMBL" id="MFD2935318.1"/>
    </source>
</evidence>
<dbReference type="InterPro" id="IPR029058">
    <property type="entry name" value="AB_hydrolase_fold"/>
</dbReference>
<evidence type="ECO:0000259" key="1">
    <source>
        <dbReference type="Pfam" id="PF00561"/>
    </source>
</evidence>
<gene>
    <name evidence="2" type="ORF">ACFS25_16135</name>
</gene>
<protein>
    <submittedName>
        <fullName evidence="2">Alpha/beta fold hydrolase</fullName>
    </submittedName>
</protein>
<sequence length="79" mass="8735">MVINQYGTDASVQRFDTARVTLPQFVEDIERLRKALGYSSFTLLGHSWGGSLAMAYVKTYPKIIQVLPPYKGGLVDGVV</sequence>
<name>A0ABW6AMJ3_9BACT</name>
<proteinExistence type="predicted"/>
<dbReference type="RefSeq" id="WP_381503105.1">
    <property type="nucleotide sequence ID" value="NZ_JBHUOM010000012.1"/>
</dbReference>
<feature type="domain" description="AB hydrolase-1" evidence="1">
    <location>
        <begin position="18"/>
        <end position="65"/>
    </location>
</feature>
<keyword evidence="2" id="KW-0378">Hydrolase</keyword>